<feature type="signal peptide" evidence="1">
    <location>
        <begin position="1"/>
        <end position="16"/>
    </location>
</feature>
<keyword evidence="4" id="KW-1185">Reference proteome</keyword>
<feature type="domain" description="F5/8 type C" evidence="2">
    <location>
        <begin position="17"/>
        <end position="178"/>
    </location>
</feature>
<reference evidence="3 4" key="1">
    <citation type="submission" date="2022-09" db="EMBL/GenBank/DDBJ databases">
        <authorList>
            <person name="Han X.L."/>
            <person name="Wang Q."/>
            <person name="Lu T."/>
        </authorList>
    </citation>
    <scope>NUCLEOTIDE SEQUENCE [LARGE SCALE GENOMIC DNA]</scope>
    <source>
        <strain evidence="3 4">WQ 127069</strain>
    </source>
</reference>
<dbReference type="EMBL" id="JAOQIO010000007">
    <property type="protein sequence ID" value="MCU6791420.1"/>
    <property type="molecule type" value="Genomic_DNA"/>
</dbReference>
<gene>
    <name evidence="3" type="ORF">OB236_04670</name>
</gene>
<evidence type="ECO:0000313" key="4">
    <source>
        <dbReference type="Proteomes" id="UP001652445"/>
    </source>
</evidence>
<comment type="caution">
    <text evidence="3">The sequence shown here is derived from an EMBL/GenBank/DDBJ whole genome shotgun (WGS) entry which is preliminary data.</text>
</comment>
<evidence type="ECO:0000259" key="2">
    <source>
        <dbReference type="PROSITE" id="PS50022"/>
    </source>
</evidence>
<organism evidence="3 4">
    <name type="scientific">Paenibacillus baimaensis</name>
    <dbReference type="NCBI Taxonomy" id="2982185"/>
    <lineage>
        <taxon>Bacteria</taxon>
        <taxon>Bacillati</taxon>
        <taxon>Bacillota</taxon>
        <taxon>Bacilli</taxon>
        <taxon>Bacillales</taxon>
        <taxon>Paenibacillaceae</taxon>
        <taxon>Paenibacillus</taxon>
    </lineage>
</organism>
<dbReference type="InterPro" id="IPR000421">
    <property type="entry name" value="FA58C"/>
</dbReference>
<evidence type="ECO:0000256" key="1">
    <source>
        <dbReference type="SAM" id="SignalP"/>
    </source>
</evidence>
<proteinExistence type="predicted"/>
<dbReference type="Proteomes" id="UP001652445">
    <property type="component" value="Unassembled WGS sequence"/>
</dbReference>
<sequence length="475" mass="51028">MAILLSVVFASNLVNAASEPNLALNPSQTGYPEATASYTCGCDNVWSAVNGTFYFKGNEPRDRWTSYYTGSETDWLAIDFGSPTTFNQAKLYFYNDGGGVIPPASYLVQYWNGNSWVEAANQIKTPETPTAAVDNVATPENTLNIVNFDTVTSTKLRIVFTNTSGYATGLVELEVFLHQSADQIAASAMIAQIEQLPIQGAVLLTDKPAIVATRTAFDNLTVNQKNLVTNLSKLTAAEAAIAALEAAVADQIAAFAMIAQIEQLPIQGAVVLTDKPAIIAARTAYTNLTVSQKNLVTNLSKLTAAEAAIVTLETALIPGVKNVGVLSAFGNAEGNTIKLKLSSVLDVTYSMQADKFQVIVNAAPIPVTHAVYDSTDPSHQTIQLTFSSPVLLNETLVTFSSHSGAFKTSNNEFNNAIPSRPVITFKAFDLTLDNQIGVDDIVRMMSSPAMQIDVNQDGIFNREDLFMLLSQISVR</sequence>
<dbReference type="Gene3D" id="2.60.120.260">
    <property type="entry name" value="Galactose-binding domain-like"/>
    <property type="match status" value="1"/>
</dbReference>
<protein>
    <submittedName>
        <fullName evidence="3">Discoidin domain-containing protein</fullName>
    </submittedName>
</protein>
<name>A0ABT2U9W4_9BACL</name>
<dbReference type="InterPro" id="IPR008979">
    <property type="entry name" value="Galactose-bd-like_sf"/>
</dbReference>
<accession>A0ABT2U9W4</accession>
<dbReference type="SUPFAM" id="SSF49785">
    <property type="entry name" value="Galactose-binding domain-like"/>
    <property type="match status" value="1"/>
</dbReference>
<dbReference type="PROSITE" id="PS50022">
    <property type="entry name" value="FA58C_3"/>
    <property type="match status" value="1"/>
</dbReference>
<keyword evidence="1" id="KW-0732">Signal</keyword>
<dbReference type="Pfam" id="PF00754">
    <property type="entry name" value="F5_F8_type_C"/>
    <property type="match status" value="1"/>
</dbReference>
<evidence type="ECO:0000313" key="3">
    <source>
        <dbReference type="EMBL" id="MCU6791420.1"/>
    </source>
</evidence>
<feature type="chain" id="PRO_5046625107" evidence="1">
    <location>
        <begin position="17"/>
        <end position="475"/>
    </location>
</feature>